<dbReference type="EMBL" id="PJEX01000161">
    <property type="protein sequence ID" value="TKW53950.1"/>
    <property type="molecule type" value="Genomic_DNA"/>
</dbReference>
<gene>
    <name evidence="3" type="primary">MIMI_L509</name>
    <name evidence="3" type="ORF">CTA1_2844</name>
</gene>
<accession>A0A4U6XDT7</accession>
<comment type="caution">
    <text evidence="3">The sequence shown here is derived from an EMBL/GenBank/DDBJ whole genome shotgun (WGS) entry which is preliminary data.</text>
</comment>
<evidence type="ECO:0000256" key="1">
    <source>
        <dbReference type="SAM" id="MobiDB-lite"/>
    </source>
</evidence>
<evidence type="ECO:0000313" key="3">
    <source>
        <dbReference type="EMBL" id="TKW53950.1"/>
    </source>
</evidence>
<dbReference type="AlphaFoldDB" id="A0A4U6XDT7"/>
<dbReference type="PANTHER" id="PTHR37844:SF2">
    <property type="entry name" value="SER_THR PROTEIN PHOSPHATASE SUPERFAMILY (AFU_ORTHOLOGUE AFUA_1G14840)"/>
    <property type="match status" value="1"/>
</dbReference>
<proteinExistence type="predicted"/>
<dbReference type="SUPFAM" id="SSF56300">
    <property type="entry name" value="Metallo-dependent phosphatases"/>
    <property type="match status" value="1"/>
</dbReference>
<dbReference type="GO" id="GO:0016787">
    <property type="term" value="F:hydrolase activity"/>
    <property type="evidence" value="ECO:0007669"/>
    <property type="project" value="InterPro"/>
</dbReference>
<dbReference type="Pfam" id="PF00149">
    <property type="entry name" value="Metallophos"/>
    <property type="match status" value="1"/>
</dbReference>
<keyword evidence="4" id="KW-1185">Reference proteome</keyword>
<organism evidence="3 4">
    <name type="scientific">Colletotrichum tanaceti</name>
    <dbReference type="NCBI Taxonomy" id="1306861"/>
    <lineage>
        <taxon>Eukaryota</taxon>
        <taxon>Fungi</taxon>
        <taxon>Dikarya</taxon>
        <taxon>Ascomycota</taxon>
        <taxon>Pezizomycotina</taxon>
        <taxon>Sordariomycetes</taxon>
        <taxon>Hypocreomycetidae</taxon>
        <taxon>Glomerellales</taxon>
        <taxon>Glomerellaceae</taxon>
        <taxon>Colletotrichum</taxon>
        <taxon>Colletotrichum destructivum species complex</taxon>
    </lineage>
</organism>
<evidence type="ECO:0000313" key="4">
    <source>
        <dbReference type="Proteomes" id="UP000310108"/>
    </source>
</evidence>
<feature type="domain" description="Calcineurin-like phosphoesterase" evidence="2">
    <location>
        <begin position="19"/>
        <end position="241"/>
    </location>
</feature>
<sequence>MAAFARKINKWLHSSSSVRIQILSDLHLEVGQQYSSYSFPASAPLLLLGGDVGRLVDYDGYLKFLEAQACRYEKVFLVLGNHEFYGLDYDSGINEARRLSEEPSLARRLVLLHRTRWDDPESSLTILGCTLWSAIPESARPIVESKVNDFKKIQDWSAQKHNRIHAQETAWLRRQVAQMPSRAANNQARRLLVATHHAPCTEGTSRPEHASNPWTPAFATDLLGQEEWTGVRVWVFGHTHYSADFIKDGIRLVANQRGYVLPGSSSSSSSSSVVQSTRGNAAKRNGQEFDDAFTIKV</sequence>
<protein>
    <recommendedName>
        <fullName evidence="2">Calcineurin-like phosphoesterase domain-containing protein</fullName>
    </recommendedName>
</protein>
<dbReference type="InterPro" id="IPR004843">
    <property type="entry name" value="Calcineurin-like_PHP"/>
</dbReference>
<feature type="region of interest" description="Disordered" evidence="1">
    <location>
        <begin position="262"/>
        <end position="285"/>
    </location>
</feature>
<dbReference type="PANTHER" id="PTHR37844">
    <property type="entry name" value="SER/THR PROTEIN PHOSPHATASE SUPERFAMILY (AFU_ORTHOLOGUE AFUA_1G14840)"/>
    <property type="match status" value="1"/>
</dbReference>
<reference evidence="3 4" key="1">
    <citation type="journal article" date="2019" name="PLoS ONE">
        <title>Comparative genome analysis indicates high evolutionary potential of pathogenicity genes in Colletotrichum tanaceti.</title>
        <authorList>
            <person name="Lelwala R.V."/>
            <person name="Korhonen P.K."/>
            <person name="Young N.D."/>
            <person name="Scott J.B."/>
            <person name="Ades P.A."/>
            <person name="Gasser R.B."/>
            <person name="Taylor P.W.J."/>
        </authorList>
    </citation>
    <scope>NUCLEOTIDE SEQUENCE [LARGE SCALE GENOMIC DNA]</scope>
    <source>
        <strain evidence="3">BRIP57314</strain>
    </source>
</reference>
<dbReference type="InterPro" id="IPR029052">
    <property type="entry name" value="Metallo-depent_PP-like"/>
</dbReference>
<evidence type="ECO:0000259" key="2">
    <source>
        <dbReference type="Pfam" id="PF00149"/>
    </source>
</evidence>
<name>A0A4U6XDT7_9PEZI</name>
<dbReference type="Gene3D" id="3.60.21.10">
    <property type="match status" value="1"/>
</dbReference>
<dbReference type="Proteomes" id="UP000310108">
    <property type="component" value="Unassembled WGS sequence"/>
</dbReference>